<comment type="cofactor">
    <cofactor evidence="1">
        <name>pyridoxal 5'-phosphate</name>
        <dbReference type="ChEBI" id="CHEBI:597326"/>
    </cofactor>
</comment>
<dbReference type="EMBL" id="CAFAAB010000006">
    <property type="protein sequence ID" value="CAB4774624.1"/>
    <property type="molecule type" value="Genomic_DNA"/>
</dbReference>
<dbReference type="PROSITE" id="PS00105">
    <property type="entry name" value="AA_TRANSFER_CLASS_1"/>
    <property type="match status" value="1"/>
</dbReference>
<dbReference type="AlphaFoldDB" id="A0A6J6VSU4"/>
<dbReference type="InterPro" id="IPR015421">
    <property type="entry name" value="PyrdxlP-dep_Trfase_major"/>
</dbReference>
<keyword evidence="4" id="KW-0808">Transferase</keyword>
<feature type="domain" description="Aminotransferase class I/classII large" evidence="6">
    <location>
        <begin position="194"/>
        <end position="550"/>
    </location>
</feature>
<evidence type="ECO:0000256" key="5">
    <source>
        <dbReference type="ARBA" id="ARBA00022898"/>
    </source>
</evidence>
<organism evidence="7">
    <name type="scientific">freshwater metagenome</name>
    <dbReference type="NCBI Taxonomy" id="449393"/>
    <lineage>
        <taxon>unclassified sequences</taxon>
        <taxon>metagenomes</taxon>
        <taxon>ecological metagenomes</taxon>
    </lineage>
</organism>
<dbReference type="Gene3D" id="3.40.640.10">
    <property type="entry name" value="Type I PLP-dependent aspartate aminotransferase-like (Major domain)"/>
    <property type="match status" value="1"/>
</dbReference>
<keyword evidence="3" id="KW-0032">Aminotransferase</keyword>
<evidence type="ECO:0000313" key="7">
    <source>
        <dbReference type="EMBL" id="CAB4774624.1"/>
    </source>
</evidence>
<gene>
    <name evidence="7" type="ORF">UFOPK2958_00112</name>
</gene>
<evidence type="ECO:0000256" key="1">
    <source>
        <dbReference type="ARBA" id="ARBA00001933"/>
    </source>
</evidence>
<dbReference type="CDD" id="cd00609">
    <property type="entry name" value="AAT_like"/>
    <property type="match status" value="1"/>
</dbReference>
<evidence type="ECO:0000259" key="6">
    <source>
        <dbReference type="Pfam" id="PF00155"/>
    </source>
</evidence>
<dbReference type="InterPro" id="IPR015424">
    <property type="entry name" value="PyrdxlP-dep_Trfase"/>
</dbReference>
<dbReference type="SUPFAM" id="SSF53383">
    <property type="entry name" value="PLP-dependent transferases"/>
    <property type="match status" value="1"/>
</dbReference>
<keyword evidence="5" id="KW-0663">Pyridoxal phosphate</keyword>
<evidence type="ECO:0000256" key="2">
    <source>
        <dbReference type="ARBA" id="ARBA00007441"/>
    </source>
</evidence>
<proteinExistence type="inferred from homology"/>
<dbReference type="InterPro" id="IPR015422">
    <property type="entry name" value="PyrdxlP-dep_Trfase_small"/>
</dbReference>
<accession>A0A6J6VSU4</accession>
<dbReference type="PANTHER" id="PTHR46383:SF1">
    <property type="entry name" value="ASPARTATE AMINOTRANSFERASE"/>
    <property type="match status" value="1"/>
</dbReference>
<dbReference type="GO" id="GO:0006520">
    <property type="term" value="P:amino acid metabolic process"/>
    <property type="evidence" value="ECO:0007669"/>
    <property type="project" value="InterPro"/>
</dbReference>
<dbReference type="PANTHER" id="PTHR46383">
    <property type="entry name" value="ASPARTATE AMINOTRANSFERASE"/>
    <property type="match status" value="1"/>
</dbReference>
<name>A0A6J6VSU4_9ZZZZ</name>
<evidence type="ECO:0000256" key="4">
    <source>
        <dbReference type="ARBA" id="ARBA00022679"/>
    </source>
</evidence>
<dbReference type="InterPro" id="IPR050596">
    <property type="entry name" value="AspAT/PAT-like"/>
</dbReference>
<comment type="similarity">
    <text evidence="2">Belongs to the class-I pyridoxal-phosphate-dependent aminotransferase family.</text>
</comment>
<dbReference type="GO" id="GO:0008483">
    <property type="term" value="F:transaminase activity"/>
    <property type="evidence" value="ECO:0007669"/>
    <property type="project" value="UniProtKB-KW"/>
</dbReference>
<sequence length="560" mass="59570">MGQAVEVNGFVGDRVGVSTGLGLDDLWVIEVRGILDGGSELRRELTEVQVLALLANEVEGGGVPEAGGSTITEENFVPLRKIKEGGESFSNLANLALHRVLAVRGAHVGRSVGQKRLELLATNLGWSGTKAAITWQKFSRDSDVRWGSHTTKLRASEKGFDMSSRVSQLLAGLAPSATLAVDAKAKALKAAGEPVIGYGAGEPDFPTPAHIVEAAIKACSDPANYKYTPTAGLPALREAIAFKTKRDSGLEIPASQILVTNGGKHAVATTFMTLVNPGDEVLIPAPYWTTYPEAVYLAGGKPVTVPTSEANGFRVTVEELEKARTPKTKLLVFVSPSNPTGAVVSPEEVAAIGRWAAEHDIWVMCDEIYEHLVYGSAQHVSMPVVAPELRDRWVVVNGVAKTYAMTGWRIGWMTGPKDVMDAAVNYQSQTTSNISNISQVAATAALTGGLEDVAMMRTAFDRRRQTMTSMLNAIPGVNCAEPEGAFYCYPNVEGLIGKTLGGRVANSSAELAEILLETIKVAVVPGEAFGTPGFFRLSYALGDSDLAEGLTRFHDFVANA</sequence>
<evidence type="ECO:0000256" key="3">
    <source>
        <dbReference type="ARBA" id="ARBA00022576"/>
    </source>
</evidence>
<dbReference type="Gene3D" id="3.90.1150.10">
    <property type="entry name" value="Aspartate Aminotransferase, domain 1"/>
    <property type="match status" value="1"/>
</dbReference>
<dbReference type="GO" id="GO:0030170">
    <property type="term" value="F:pyridoxal phosphate binding"/>
    <property type="evidence" value="ECO:0007669"/>
    <property type="project" value="InterPro"/>
</dbReference>
<dbReference type="InterPro" id="IPR004838">
    <property type="entry name" value="NHTrfase_class1_PyrdxlP-BS"/>
</dbReference>
<dbReference type="FunFam" id="3.40.640.10:FF:000033">
    <property type="entry name" value="Aspartate aminotransferase"/>
    <property type="match status" value="1"/>
</dbReference>
<dbReference type="InterPro" id="IPR004839">
    <property type="entry name" value="Aminotransferase_I/II_large"/>
</dbReference>
<protein>
    <submittedName>
        <fullName evidence="7">Unannotated protein</fullName>
    </submittedName>
</protein>
<reference evidence="7" key="1">
    <citation type="submission" date="2020-05" db="EMBL/GenBank/DDBJ databases">
        <authorList>
            <person name="Chiriac C."/>
            <person name="Salcher M."/>
            <person name="Ghai R."/>
            <person name="Kavagutti S V."/>
        </authorList>
    </citation>
    <scope>NUCLEOTIDE SEQUENCE</scope>
</reference>
<dbReference type="Pfam" id="PF00155">
    <property type="entry name" value="Aminotran_1_2"/>
    <property type="match status" value="1"/>
</dbReference>